<keyword evidence="3" id="KW-1185">Reference proteome</keyword>
<keyword evidence="1" id="KW-0472">Membrane</keyword>
<keyword evidence="1" id="KW-1133">Transmembrane helix</keyword>
<protein>
    <submittedName>
        <fullName evidence="2">Uncharacterized protein conserved in bacteria</fullName>
    </submittedName>
</protein>
<keyword evidence="1" id="KW-0812">Transmembrane</keyword>
<dbReference type="RefSeq" id="WP_075072226.1">
    <property type="nucleotide sequence ID" value="NZ_DF967972.1"/>
</dbReference>
<dbReference type="STRING" id="360412.LARV_00572"/>
<evidence type="ECO:0000256" key="1">
    <source>
        <dbReference type="SAM" id="Phobius"/>
    </source>
</evidence>
<organism evidence="2">
    <name type="scientific">Longilinea arvoryzae</name>
    <dbReference type="NCBI Taxonomy" id="360412"/>
    <lineage>
        <taxon>Bacteria</taxon>
        <taxon>Bacillati</taxon>
        <taxon>Chloroflexota</taxon>
        <taxon>Anaerolineae</taxon>
        <taxon>Anaerolineales</taxon>
        <taxon>Anaerolineaceae</taxon>
        <taxon>Longilinea</taxon>
    </lineage>
</organism>
<evidence type="ECO:0000313" key="2">
    <source>
        <dbReference type="EMBL" id="GAP12832.1"/>
    </source>
</evidence>
<dbReference type="Proteomes" id="UP000055060">
    <property type="component" value="Unassembled WGS sequence"/>
</dbReference>
<feature type="transmembrane region" description="Helical" evidence="1">
    <location>
        <begin position="71"/>
        <end position="90"/>
    </location>
</feature>
<sequence>MNGNILDNQVLWTGLLGWFLAQVLKPFVEYTIKRRWNWGLWFSAGGNPSSHSALMTGTTLAIGLYDGFSTPLFALAVAITMIVVYDAAGVRRQAGMQAARINRLFEEIFAGHPITDKRLKEVLGHTPLQVFTGILLGAACSLLMYVVWPPR</sequence>
<dbReference type="PANTHER" id="PTHR31446:SF29">
    <property type="entry name" value="ACID PHOSPHATASE_VANADIUM-DEPENDENT HALOPEROXIDASE-RELATED PROTEIN"/>
    <property type="match status" value="1"/>
</dbReference>
<dbReference type="Pfam" id="PF02681">
    <property type="entry name" value="DUF212"/>
    <property type="match status" value="1"/>
</dbReference>
<dbReference type="PANTHER" id="PTHR31446">
    <property type="entry name" value="ACID PHOSPHATASE/VANADIUM-DEPENDENT HALOPEROXIDASE-RELATED PROTEIN"/>
    <property type="match status" value="1"/>
</dbReference>
<dbReference type="OrthoDB" id="9792681at2"/>
<dbReference type="AlphaFoldDB" id="A0A0S7BDE3"/>
<name>A0A0S7BDE3_9CHLR</name>
<proteinExistence type="predicted"/>
<feature type="transmembrane region" description="Helical" evidence="1">
    <location>
        <begin position="12"/>
        <end position="28"/>
    </location>
</feature>
<feature type="transmembrane region" description="Helical" evidence="1">
    <location>
        <begin position="128"/>
        <end position="148"/>
    </location>
</feature>
<dbReference type="InterPro" id="IPR003832">
    <property type="entry name" value="DUF212"/>
</dbReference>
<evidence type="ECO:0000313" key="3">
    <source>
        <dbReference type="Proteomes" id="UP000055060"/>
    </source>
</evidence>
<gene>
    <name evidence="2" type="ORF">LARV_00572</name>
</gene>
<reference evidence="2" key="1">
    <citation type="submission" date="2015-07" db="EMBL/GenBank/DDBJ databases">
        <title>Draft Genome Sequences of Anaerolinea thermolimosa IMO-1, Bellilinea caldifistulae GOMI-1, Leptolinea tardivitalis YMTK-2, Levilinea saccharolytica KIBI-1,Longilinea arvoryzae KOME-1, Previously Described as Members of the Anaerolineaceae (Chloroflexi).</title>
        <authorList>
            <person name="Sekiguchi Y."/>
            <person name="Ohashi A."/>
            <person name="Matsuura N."/>
            <person name="Tourlousse M.D."/>
        </authorList>
    </citation>
    <scope>NUCLEOTIDE SEQUENCE [LARGE SCALE GENOMIC DNA]</scope>
    <source>
        <strain evidence="2">KOME-1</strain>
    </source>
</reference>
<dbReference type="EMBL" id="DF967972">
    <property type="protein sequence ID" value="GAP12832.1"/>
    <property type="molecule type" value="Genomic_DNA"/>
</dbReference>
<accession>A0A0S7BDE3</accession>